<dbReference type="EMBL" id="LMWX01000031">
    <property type="protein sequence ID" value="KUN83070.1"/>
    <property type="molecule type" value="Genomic_DNA"/>
</dbReference>
<dbReference type="RefSeq" id="WP_061923523.1">
    <property type="nucleotide sequence ID" value="NZ_KQ948859.1"/>
</dbReference>
<evidence type="ECO:0000313" key="2">
    <source>
        <dbReference type="EMBL" id="KUN83070.1"/>
    </source>
</evidence>
<dbReference type="AlphaFoldDB" id="A0A124I3A6"/>
<name>A0A124I3A6_9ACTN</name>
<dbReference type="PROSITE" id="PS51257">
    <property type="entry name" value="PROKAR_LIPOPROTEIN"/>
    <property type="match status" value="1"/>
</dbReference>
<dbReference type="Proteomes" id="UP000053024">
    <property type="component" value="Unassembled WGS sequence"/>
</dbReference>
<proteinExistence type="predicted"/>
<comment type="caution">
    <text evidence="2">The sequence shown here is derived from an EMBL/GenBank/DDBJ whole genome shotgun (WGS) entry which is preliminary data.</text>
</comment>
<protein>
    <recommendedName>
        <fullName evidence="4">Lipoprotein</fullName>
    </recommendedName>
</protein>
<evidence type="ECO:0008006" key="4">
    <source>
        <dbReference type="Google" id="ProtNLM"/>
    </source>
</evidence>
<sequence length="213" mass="21268">MRGQGAVRAAYRLLPVCSALAAAVLLGGCQGPRDTPVGNAGPTTAQLPGHGAQFLAVGACSSFGTAAVTEVPCASERAAARVVARYDGTADDGPLCPPLADFVLHIGAQRPAGDADGDEDLGAIPPGYACMRDLEPPHPGDPGAGGGPRTIPGDCVRDVGGGRVRETPCDGSGPRAPQYEVTTAVTARSACPASTVLYVQLGGGEPVGCARRL</sequence>
<feature type="signal peptide" evidence="1">
    <location>
        <begin position="1"/>
        <end position="21"/>
    </location>
</feature>
<keyword evidence="3" id="KW-1185">Reference proteome</keyword>
<organism evidence="2 3">
    <name type="scientific">Streptomyces bungoensis</name>
    <dbReference type="NCBI Taxonomy" id="285568"/>
    <lineage>
        <taxon>Bacteria</taxon>
        <taxon>Bacillati</taxon>
        <taxon>Actinomycetota</taxon>
        <taxon>Actinomycetes</taxon>
        <taxon>Kitasatosporales</taxon>
        <taxon>Streptomycetaceae</taxon>
        <taxon>Streptomyces</taxon>
    </lineage>
</organism>
<reference evidence="2 3" key="1">
    <citation type="submission" date="2015-10" db="EMBL/GenBank/DDBJ databases">
        <title>Draft genome sequence of Streptomyces bungoensis DSM 41781, type strain for the species Streptomyces bungoensis.</title>
        <authorList>
            <person name="Ruckert C."/>
            <person name="Winkler A."/>
            <person name="Kalinowski J."/>
            <person name="Kampfer P."/>
            <person name="Glaeser S."/>
        </authorList>
    </citation>
    <scope>NUCLEOTIDE SEQUENCE [LARGE SCALE GENOMIC DNA]</scope>
    <source>
        <strain evidence="2 3">DSM 41781</strain>
    </source>
</reference>
<accession>A0A124I3A6</accession>
<feature type="chain" id="PRO_5007174005" description="Lipoprotein" evidence="1">
    <location>
        <begin position="22"/>
        <end position="213"/>
    </location>
</feature>
<gene>
    <name evidence="2" type="ORF">AQJ66_19400</name>
</gene>
<evidence type="ECO:0000313" key="3">
    <source>
        <dbReference type="Proteomes" id="UP000053024"/>
    </source>
</evidence>
<evidence type="ECO:0000256" key="1">
    <source>
        <dbReference type="SAM" id="SignalP"/>
    </source>
</evidence>
<keyword evidence="1" id="KW-0732">Signal</keyword>
<dbReference type="OrthoDB" id="3295470at2"/>